<evidence type="ECO:0000256" key="2">
    <source>
        <dbReference type="ARBA" id="ARBA00013149"/>
    </source>
</evidence>
<protein>
    <recommendedName>
        <fullName evidence="3">Deoxyribodipyrimidine photo-lyase</fullName>
        <ecNumber evidence="2">4.1.99.3</ecNumber>
    </recommendedName>
</protein>
<reference evidence="12 13" key="1">
    <citation type="journal article" date="2014" name="Int. J. Syst. Evol. Microbiol.">
        <title>Sneathiella chungangensis sp. nov., isolated from a marine sand, and emended description of the genus Sneathiella.</title>
        <authorList>
            <person name="Siamphan C."/>
            <person name="Kim H."/>
            <person name="Lee J.S."/>
            <person name="Kim W."/>
        </authorList>
    </citation>
    <scope>NUCLEOTIDE SEQUENCE [LARGE SCALE GENOMIC DNA]</scope>
    <source>
        <strain evidence="12 13">KCTC 32476</strain>
    </source>
</reference>
<evidence type="ECO:0000256" key="9">
    <source>
        <dbReference type="PIRSR" id="PIRSR602081-2"/>
    </source>
</evidence>
<sequence>MGSASNSIAIHWFRQDLRLSDNPALSSALKSGRLLPIYILDEVNAEDAQIGDASRWWLHHSLMELNRSLKGNLRFYRGDATRILPKLAAETGAGTVSWNRCYEPWRIKRDTAIKEMLKEDGITVITENGSLLWEPWEILKSDGSPYRVFTPFYSQGRLNGRLPREPIAAPASISFAPADKYPETVDLAELNLLPRSNWTLKREPDWHPGEAGAQAQVRYFLENGLNGYKIRRNFPAAENRSRLSPHLHFGELSPHQVWHALSFKEHMPELDDDIGNFKTELAWREFSYSLLFFNPGLSNVNLQQKFDSFPWRSDAAALEAWQEGRTGIPFVDAGMRELWQSGYMHNRVRMIVSSFLSKNLMIDWREGARWFWDCLVDADLANNSASWQWVSGTGADAAPYFRIFNPVTQGTRFDPNGDYTRKYVPEIAALPNKWLFNPWEAPTDILEGAGIVLGQTYPAPIVDLKTSRRRALDAFSDLNDSRKAGVAS</sequence>
<evidence type="ECO:0000313" key="12">
    <source>
        <dbReference type="EMBL" id="MZR21685.1"/>
    </source>
</evidence>
<dbReference type="InterPro" id="IPR036155">
    <property type="entry name" value="Crypto/Photolyase_N_sf"/>
</dbReference>
<feature type="binding site" evidence="8">
    <location>
        <position position="228"/>
    </location>
    <ligand>
        <name>FAD</name>
        <dbReference type="ChEBI" id="CHEBI:57692"/>
    </ligand>
</feature>
<dbReference type="InterPro" id="IPR018394">
    <property type="entry name" value="DNA_photolyase_1_CS_C"/>
</dbReference>
<dbReference type="Pfam" id="PF03441">
    <property type="entry name" value="FAD_binding_7"/>
    <property type="match status" value="1"/>
</dbReference>
<proteinExistence type="inferred from homology"/>
<dbReference type="Pfam" id="PF00875">
    <property type="entry name" value="DNA_photolyase"/>
    <property type="match status" value="1"/>
</dbReference>
<dbReference type="GO" id="GO:0003677">
    <property type="term" value="F:DNA binding"/>
    <property type="evidence" value="ECO:0007669"/>
    <property type="project" value="TreeGrafter"/>
</dbReference>
<feature type="domain" description="Photolyase/cryptochrome alpha/beta" evidence="11">
    <location>
        <begin position="7"/>
        <end position="132"/>
    </location>
</feature>
<comment type="catalytic activity">
    <reaction evidence="7">
        <text>cyclobutadipyrimidine (in DNA) = 2 pyrimidine residues (in DNA).</text>
        <dbReference type="EC" id="4.1.99.3"/>
    </reaction>
</comment>
<dbReference type="FunFam" id="1.10.579.10:FF:000003">
    <property type="entry name" value="Deoxyribodipyrimidine photo-lyase"/>
    <property type="match status" value="1"/>
</dbReference>
<dbReference type="SUPFAM" id="SSF52425">
    <property type="entry name" value="Cryptochrome/photolyase, N-terminal domain"/>
    <property type="match status" value="1"/>
</dbReference>
<dbReference type="InterPro" id="IPR002081">
    <property type="entry name" value="Cryptochrome/DNA_photolyase_1"/>
</dbReference>
<dbReference type="Proteomes" id="UP000445696">
    <property type="component" value="Unassembled WGS sequence"/>
</dbReference>
<comment type="similarity">
    <text evidence="10">Belongs to the DNA photolyase family.</text>
</comment>
<dbReference type="PANTHER" id="PTHR11455">
    <property type="entry name" value="CRYPTOCHROME"/>
    <property type="match status" value="1"/>
</dbReference>
<dbReference type="PROSITE" id="PS51645">
    <property type="entry name" value="PHR_CRY_ALPHA_BETA"/>
    <property type="match status" value="1"/>
</dbReference>
<evidence type="ECO:0000259" key="11">
    <source>
        <dbReference type="PROSITE" id="PS51645"/>
    </source>
</evidence>
<feature type="binding site" evidence="8">
    <location>
        <begin position="377"/>
        <end position="379"/>
    </location>
    <ligand>
        <name>FAD</name>
        <dbReference type="ChEBI" id="CHEBI:57692"/>
    </ligand>
</feature>
<dbReference type="EMBL" id="WTVA01000002">
    <property type="protein sequence ID" value="MZR21685.1"/>
    <property type="molecule type" value="Genomic_DNA"/>
</dbReference>
<dbReference type="SUPFAM" id="SSF48173">
    <property type="entry name" value="Cryptochrome/photolyase FAD-binding domain"/>
    <property type="match status" value="1"/>
</dbReference>
<dbReference type="InterPro" id="IPR006050">
    <property type="entry name" value="DNA_photolyase_N"/>
</dbReference>
<evidence type="ECO:0000256" key="1">
    <source>
        <dbReference type="ARBA" id="ARBA00001932"/>
    </source>
</evidence>
<comment type="cofactor">
    <cofactor evidence="1">
        <name>(6R)-5,10-methylene-5,6,7,8-tetrahydrofolate</name>
        <dbReference type="ChEBI" id="CHEBI:15636"/>
    </cofactor>
</comment>
<evidence type="ECO:0000256" key="10">
    <source>
        <dbReference type="RuleBase" id="RU004182"/>
    </source>
</evidence>
<dbReference type="InterPro" id="IPR014729">
    <property type="entry name" value="Rossmann-like_a/b/a_fold"/>
</dbReference>
<keyword evidence="4 8" id="KW-0285">Flavoprotein</keyword>
<keyword evidence="12" id="KW-0456">Lyase</keyword>
<evidence type="ECO:0000313" key="13">
    <source>
        <dbReference type="Proteomes" id="UP000445696"/>
    </source>
</evidence>
<dbReference type="GO" id="GO:0000719">
    <property type="term" value="P:photoreactive repair"/>
    <property type="evidence" value="ECO:0007669"/>
    <property type="project" value="UniProtKB-ARBA"/>
</dbReference>
<gene>
    <name evidence="12" type="ORF">GQF03_05030</name>
</gene>
<evidence type="ECO:0000256" key="4">
    <source>
        <dbReference type="ARBA" id="ARBA00022630"/>
    </source>
</evidence>
<feature type="binding site" evidence="8">
    <location>
        <position position="277"/>
    </location>
    <ligand>
        <name>FAD</name>
        <dbReference type="ChEBI" id="CHEBI:57692"/>
    </ligand>
</feature>
<dbReference type="PRINTS" id="PR00147">
    <property type="entry name" value="DNAPHOTLYASE"/>
</dbReference>
<dbReference type="Gene3D" id="1.10.579.10">
    <property type="entry name" value="DNA Cyclobutane Dipyrimidine Photolyase, subunit A, domain 3"/>
    <property type="match status" value="1"/>
</dbReference>
<dbReference type="GO" id="GO:0071949">
    <property type="term" value="F:FAD binding"/>
    <property type="evidence" value="ECO:0007669"/>
    <property type="project" value="TreeGrafter"/>
</dbReference>
<dbReference type="InterPro" id="IPR036134">
    <property type="entry name" value="Crypto/Photolyase_FAD-like_sf"/>
</dbReference>
<accession>A0A845MDC3</accession>
<organism evidence="12 13">
    <name type="scientific">Sneathiella chungangensis</name>
    <dbReference type="NCBI Taxonomy" id="1418234"/>
    <lineage>
        <taxon>Bacteria</taxon>
        <taxon>Pseudomonadati</taxon>
        <taxon>Pseudomonadota</taxon>
        <taxon>Alphaproteobacteria</taxon>
        <taxon>Sneathiellales</taxon>
        <taxon>Sneathiellaceae</taxon>
        <taxon>Sneathiella</taxon>
    </lineage>
</organism>
<evidence type="ECO:0000256" key="7">
    <source>
        <dbReference type="ARBA" id="ARBA00033999"/>
    </source>
</evidence>
<dbReference type="GO" id="GO:0003904">
    <property type="term" value="F:deoxyribodipyrimidine photo-lyase activity"/>
    <property type="evidence" value="ECO:0007669"/>
    <property type="project" value="UniProtKB-EC"/>
</dbReference>
<name>A0A845MDC3_9PROT</name>
<comment type="caution">
    <text evidence="12">The sequence shown here is derived from an EMBL/GenBank/DDBJ whole genome shotgun (WGS) entry which is preliminary data.</text>
</comment>
<keyword evidence="5 8" id="KW-0274">FAD</keyword>
<dbReference type="AlphaFoldDB" id="A0A845MDC3"/>
<dbReference type="OrthoDB" id="9772484at2"/>
<evidence type="ECO:0000256" key="3">
    <source>
        <dbReference type="ARBA" id="ARBA00014046"/>
    </source>
</evidence>
<dbReference type="InterPro" id="IPR005101">
    <property type="entry name" value="Cryptochr/Photolyase_FAD-bd"/>
</dbReference>
<dbReference type="Gene3D" id="3.40.50.620">
    <property type="entry name" value="HUPs"/>
    <property type="match status" value="1"/>
</dbReference>
<dbReference type="RefSeq" id="WP_161338132.1">
    <property type="nucleotide sequence ID" value="NZ_JBHSDG010000001.1"/>
</dbReference>
<comment type="cofactor">
    <cofactor evidence="8">
        <name>FAD</name>
        <dbReference type="ChEBI" id="CHEBI:57692"/>
    </cofactor>
    <text evidence="8">Binds 1 FAD per subunit.</text>
</comment>
<dbReference type="PANTHER" id="PTHR11455:SF9">
    <property type="entry name" value="CRYPTOCHROME CIRCADIAN CLOCK 5 ISOFORM X1"/>
    <property type="match status" value="1"/>
</dbReference>
<dbReference type="PROSITE" id="PS00691">
    <property type="entry name" value="DNA_PHOTOLYASES_1_2"/>
    <property type="match status" value="1"/>
</dbReference>
<feature type="site" description="Electron transfer via tryptophanyl radical" evidence="9">
    <location>
        <position position="364"/>
    </location>
</feature>
<feature type="site" description="Electron transfer via tryptophanyl radical" evidence="9">
    <location>
        <position position="311"/>
    </location>
</feature>
<evidence type="ECO:0000256" key="8">
    <source>
        <dbReference type="PIRSR" id="PIRSR602081-1"/>
    </source>
</evidence>
<evidence type="ECO:0000256" key="6">
    <source>
        <dbReference type="ARBA" id="ARBA00022991"/>
    </source>
</evidence>
<dbReference type="EC" id="4.1.99.3" evidence="2"/>
<keyword evidence="6 10" id="KW-0157">Chromophore</keyword>
<evidence type="ECO:0000256" key="5">
    <source>
        <dbReference type="ARBA" id="ARBA00022827"/>
    </source>
</evidence>
<feature type="site" description="Electron transfer via tryptophanyl radical" evidence="9">
    <location>
        <position position="387"/>
    </location>
</feature>
<keyword evidence="13" id="KW-1185">Reference proteome</keyword>
<dbReference type="Gene3D" id="1.25.40.80">
    <property type="match status" value="1"/>
</dbReference>